<feature type="domain" description="N-acetyltransferase" evidence="1">
    <location>
        <begin position="18"/>
        <end position="176"/>
    </location>
</feature>
<dbReference type="EMBL" id="JAVFCB010000001">
    <property type="protein sequence ID" value="MDQ4212596.1"/>
    <property type="molecule type" value="Genomic_DNA"/>
</dbReference>
<evidence type="ECO:0000313" key="2">
    <source>
        <dbReference type="EMBL" id="MDQ4212596.1"/>
    </source>
</evidence>
<evidence type="ECO:0000313" key="3">
    <source>
        <dbReference type="Proteomes" id="UP001230289"/>
    </source>
</evidence>
<dbReference type="Pfam" id="PF13302">
    <property type="entry name" value="Acetyltransf_3"/>
    <property type="match status" value="1"/>
</dbReference>
<accession>A0ABU0XBW0</accession>
<name>A0ABU0XBW0_9MICO</name>
<organism evidence="2 3">
    <name type="scientific">Microbacterium capsulatum</name>
    <dbReference type="NCBI Taxonomy" id="3041921"/>
    <lineage>
        <taxon>Bacteria</taxon>
        <taxon>Bacillati</taxon>
        <taxon>Actinomycetota</taxon>
        <taxon>Actinomycetes</taxon>
        <taxon>Micrococcales</taxon>
        <taxon>Microbacteriaceae</taxon>
        <taxon>Microbacterium</taxon>
    </lineage>
</organism>
<sequence length="623" mass="67734">MADSPATRRLLPDPTLRIRFRDMREDDLDAMADLLGDPAVMAFYPAPLSRDEAHAWIANQRRRYEEHGLGLWVIESLEGEFLGDCGVTWQSYNGIAVREVGYHVRPDRQREGLATEAALACLDLVRREFPSTTLTAIIHPDNTASRRVAEKLGMTRIADDHAHPWIVRTVMGMTVFPPAGAPLQVSTAKVDITPPAGYPLAGYATEAEPRRAEGTNAPLLARCTVLWDDGVPKAVVTADVLAFGRTIHRRIRDRVVELGIASADFVLNAGHTHNGPVLIERLEPYVTYALTDLREVEEYSDRLVTRIVALVRDALGAARTTCTLDCRVSEADFAFNRVGLAHAERDVPVLVARALDGAPRAVLFSYGAHPVAGGRGALFDPDYPGAAVDEIEATHPGCFAQFVLGPAGDQNPVKTDGYARSAAYGRSLGRAIAAEIRTPGRLLKTPISTVLTEVDLPLDVVDAPGARAMLRAAFLAREASGVTAYERRHGETMARLVDDASEPLETTIPLPVQRWRIDGAPGLSMIFSGGEVVSGYAERLRAEHGGTERLWFTAYANEVPGYIPSDEILARPCYEAGYRADHPDIAAESMAAYGHLAHFLTRLPGTSTRGVEQVYGDAVQALL</sequence>
<dbReference type="InterPro" id="IPR000182">
    <property type="entry name" value="GNAT_dom"/>
</dbReference>
<dbReference type="RefSeq" id="WP_308487529.1">
    <property type="nucleotide sequence ID" value="NZ_JAVFCB010000001.1"/>
</dbReference>
<keyword evidence="3" id="KW-1185">Reference proteome</keyword>
<evidence type="ECO:0000259" key="1">
    <source>
        <dbReference type="PROSITE" id="PS51186"/>
    </source>
</evidence>
<dbReference type="SUPFAM" id="SSF55729">
    <property type="entry name" value="Acyl-CoA N-acyltransferases (Nat)"/>
    <property type="match status" value="1"/>
</dbReference>
<dbReference type="PANTHER" id="PTHR43792:SF1">
    <property type="entry name" value="N-ACETYLTRANSFERASE DOMAIN-CONTAINING PROTEIN"/>
    <property type="match status" value="1"/>
</dbReference>
<reference evidence="2 3" key="1">
    <citation type="submission" date="2023-08" db="EMBL/GenBank/DDBJ databases">
        <title>Microbacterium sp. nov., isolated from a waste landfill.</title>
        <authorList>
            <person name="Wen W."/>
        </authorList>
    </citation>
    <scope>NUCLEOTIDE SEQUENCE [LARGE SCALE GENOMIC DNA]</scope>
    <source>
        <strain evidence="2 3">ASV81</strain>
    </source>
</reference>
<dbReference type="InterPro" id="IPR051531">
    <property type="entry name" value="N-acetyltransferase"/>
</dbReference>
<dbReference type="Gene3D" id="3.40.630.30">
    <property type="match status" value="1"/>
</dbReference>
<gene>
    <name evidence="2" type="ORF">RBR11_01535</name>
</gene>
<dbReference type="InterPro" id="IPR016181">
    <property type="entry name" value="Acyl_CoA_acyltransferase"/>
</dbReference>
<dbReference type="Proteomes" id="UP001230289">
    <property type="component" value="Unassembled WGS sequence"/>
</dbReference>
<proteinExistence type="predicted"/>
<comment type="caution">
    <text evidence="2">The sequence shown here is derived from an EMBL/GenBank/DDBJ whole genome shotgun (WGS) entry which is preliminary data.</text>
</comment>
<dbReference type="PROSITE" id="PS51186">
    <property type="entry name" value="GNAT"/>
    <property type="match status" value="1"/>
</dbReference>
<dbReference type="PANTHER" id="PTHR43792">
    <property type="entry name" value="GNAT FAMILY, PUTATIVE (AFU_ORTHOLOGUE AFUA_3G00765)-RELATED-RELATED"/>
    <property type="match status" value="1"/>
</dbReference>
<protein>
    <submittedName>
        <fullName evidence="2">GNAT family N-acetyltransferase</fullName>
    </submittedName>
</protein>